<reference evidence="2" key="1">
    <citation type="submission" date="2019-04" db="EMBL/GenBank/DDBJ databases">
        <title>Sequencing of skin fungus with MAO and IRED activity.</title>
        <authorList>
            <person name="Marsaioli A.J."/>
            <person name="Bonatto J.M.C."/>
            <person name="Reis Junior O."/>
        </authorList>
    </citation>
    <scope>NUCLEOTIDE SEQUENCE</scope>
    <source>
        <strain evidence="2">30M1</strain>
    </source>
</reference>
<evidence type="ECO:0000313" key="2">
    <source>
        <dbReference type="EMBL" id="KAF3004314.1"/>
    </source>
</evidence>
<dbReference type="AlphaFoldDB" id="A0A9P4THE3"/>
<keyword evidence="3" id="KW-1185">Reference proteome</keyword>
<organism evidence="2 3">
    <name type="scientific">Curvularia kusanoi</name>
    <name type="common">Cochliobolus kusanoi</name>
    <dbReference type="NCBI Taxonomy" id="90978"/>
    <lineage>
        <taxon>Eukaryota</taxon>
        <taxon>Fungi</taxon>
        <taxon>Dikarya</taxon>
        <taxon>Ascomycota</taxon>
        <taxon>Pezizomycotina</taxon>
        <taxon>Dothideomycetes</taxon>
        <taxon>Pleosporomycetidae</taxon>
        <taxon>Pleosporales</taxon>
        <taxon>Pleosporineae</taxon>
        <taxon>Pleosporaceae</taxon>
        <taxon>Curvularia</taxon>
    </lineage>
</organism>
<gene>
    <name evidence="2" type="ORF">E8E13_009238</name>
</gene>
<proteinExistence type="predicted"/>
<keyword evidence="1" id="KW-0732">Signal</keyword>
<sequence>MRLSAYLSSLTTLAAVVAALPTRRAITTPGLATVDLRLTGPDTTHYTVSNQISTTDQSQHLTVIVGQTLSLEHDPLHLQGLQIESITAGDSLSLLSSSVDVNDARVTCSARVEGRDGWLEFDIQDKGVLLAGGRLAKVTRLSCGMAGEAAR</sequence>
<dbReference type="Proteomes" id="UP000801428">
    <property type="component" value="Unassembled WGS sequence"/>
</dbReference>
<feature type="signal peptide" evidence="1">
    <location>
        <begin position="1"/>
        <end position="19"/>
    </location>
</feature>
<dbReference type="EMBL" id="SWKU01000008">
    <property type="protein sequence ID" value="KAF3004314.1"/>
    <property type="molecule type" value="Genomic_DNA"/>
</dbReference>
<accession>A0A9P4THE3</accession>
<name>A0A9P4THE3_CURKU</name>
<feature type="chain" id="PRO_5040241350" evidence="1">
    <location>
        <begin position="20"/>
        <end position="151"/>
    </location>
</feature>
<protein>
    <submittedName>
        <fullName evidence="2">Uncharacterized protein</fullName>
    </submittedName>
</protein>
<evidence type="ECO:0000313" key="3">
    <source>
        <dbReference type="Proteomes" id="UP000801428"/>
    </source>
</evidence>
<evidence type="ECO:0000256" key="1">
    <source>
        <dbReference type="SAM" id="SignalP"/>
    </source>
</evidence>
<dbReference type="OrthoDB" id="3775905at2759"/>
<comment type="caution">
    <text evidence="2">The sequence shown here is derived from an EMBL/GenBank/DDBJ whole genome shotgun (WGS) entry which is preliminary data.</text>
</comment>